<keyword evidence="14" id="KW-0812">Transmembrane</keyword>
<protein>
    <recommendedName>
        <fullName evidence="11">Probable aspartic-type endopeptidase OPSB</fullName>
    </recommendedName>
    <alternativeName>
        <fullName evidence="10">Probable aspartic-type endopeptidase opsB</fullName>
    </alternativeName>
</protein>
<evidence type="ECO:0000256" key="2">
    <source>
        <dbReference type="ARBA" id="ARBA00007447"/>
    </source>
</evidence>
<keyword evidence="4 13" id="KW-0645">Protease</keyword>
<sequence>MRTRELCAMVAGLAYFPVAHARNLPSNVGQVQRKVVNLSTQRKTVLNPIQRDRLRRRSGSIEAALDNEETLYFVNATVGTPSQSLRLHLDTGSSDLWVNTAGSNLCTQRSDPCAFAGSYVANDSSTYEFVGDWFNISYVDGSGASGDYVSDTITIGGSTLDRLQFGIGYTSSSSQGILGIGYPSNEVQVGRAGKDAYDNLPAALVTAGQTTRNAYSLWLNDLDASRGSILFGGVDAGQYSGSLYTLPIQANRGVYSEFLITMTALTLAGETIADNQALAVLLDSGSSLSYLPDDMVQDIYDRVNAQYDSSAGAAYVPCSLESNSSTLDFTFTSPKISVQMKELVLDLVTSSGRRPTFSNGVEACLFGIAPAGSGTNVLGDTFLRSAYVVYDIDNNQISLAQTKFNATQSDVSEIPTGTTIPGATVVSNSVEATSGVVRTDGNGNAGLGDTDSGATLIAASASTYILALLCAGVTTYITLY</sequence>
<dbReference type="InterPro" id="IPR033876">
    <property type="entry name" value="SAP-like"/>
</dbReference>
<dbReference type="PANTHER" id="PTHR47966:SF65">
    <property type="entry name" value="ASPARTIC-TYPE ENDOPEPTIDASE"/>
    <property type="match status" value="1"/>
</dbReference>
<name>A0A4Z0ZDP7_9PEZI</name>
<dbReference type="Proteomes" id="UP000297716">
    <property type="component" value="Unassembled WGS sequence"/>
</dbReference>
<evidence type="ECO:0000313" key="17">
    <source>
        <dbReference type="EMBL" id="TGJ87756.1"/>
    </source>
</evidence>
<keyword evidence="8 14" id="KW-0472">Membrane</keyword>
<comment type="caution">
    <text evidence="17">The sequence shown here is derived from an EMBL/GenBank/DDBJ whole genome shotgun (WGS) entry which is preliminary data.</text>
</comment>
<feature type="active site" evidence="12">
    <location>
        <position position="90"/>
    </location>
</feature>
<evidence type="ECO:0000256" key="4">
    <source>
        <dbReference type="ARBA" id="ARBA00022670"/>
    </source>
</evidence>
<proteinExistence type="inferred from homology"/>
<dbReference type="InterPro" id="IPR001461">
    <property type="entry name" value="Aspartic_peptidase_A1"/>
</dbReference>
<evidence type="ECO:0000256" key="10">
    <source>
        <dbReference type="ARBA" id="ARBA00067536"/>
    </source>
</evidence>
<dbReference type="SUPFAM" id="SSF50630">
    <property type="entry name" value="Acid proteases"/>
    <property type="match status" value="1"/>
</dbReference>
<organism evidence="17 18">
    <name type="scientific">Xylaria hypoxylon</name>
    <dbReference type="NCBI Taxonomy" id="37992"/>
    <lineage>
        <taxon>Eukaryota</taxon>
        <taxon>Fungi</taxon>
        <taxon>Dikarya</taxon>
        <taxon>Ascomycota</taxon>
        <taxon>Pezizomycotina</taxon>
        <taxon>Sordariomycetes</taxon>
        <taxon>Xylariomycetidae</taxon>
        <taxon>Xylariales</taxon>
        <taxon>Xylariaceae</taxon>
        <taxon>Xylaria</taxon>
    </lineage>
</organism>
<dbReference type="GO" id="GO:0004190">
    <property type="term" value="F:aspartic-type endopeptidase activity"/>
    <property type="evidence" value="ECO:0007669"/>
    <property type="project" value="UniProtKB-KW"/>
</dbReference>
<evidence type="ECO:0000256" key="6">
    <source>
        <dbReference type="ARBA" id="ARBA00022750"/>
    </source>
</evidence>
<evidence type="ECO:0000313" key="18">
    <source>
        <dbReference type="Proteomes" id="UP000297716"/>
    </source>
</evidence>
<evidence type="ECO:0000256" key="15">
    <source>
        <dbReference type="SAM" id="SignalP"/>
    </source>
</evidence>
<evidence type="ECO:0000256" key="13">
    <source>
        <dbReference type="RuleBase" id="RU000454"/>
    </source>
</evidence>
<dbReference type="InterPro" id="IPR001969">
    <property type="entry name" value="Aspartic_peptidase_AS"/>
</dbReference>
<evidence type="ECO:0000256" key="5">
    <source>
        <dbReference type="ARBA" id="ARBA00022729"/>
    </source>
</evidence>
<dbReference type="GO" id="GO:0006508">
    <property type="term" value="P:proteolysis"/>
    <property type="evidence" value="ECO:0007669"/>
    <property type="project" value="UniProtKB-KW"/>
</dbReference>
<keyword evidence="18" id="KW-1185">Reference proteome</keyword>
<feature type="active site" evidence="12">
    <location>
        <position position="283"/>
    </location>
</feature>
<evidence type="ECO:0000259" key="16">
    <source>
        <dbReference type="PROSITE" id="PS51767"/>
    </source>
</evidence>
<dbReference type="Gene3D" id="2.40.70.10">
    <property type="entry name" value="Acid Proteases"/>
    <property type="match status" value="2"/>
</dbReference>
<keyword evidence="6 13" id="KW-0064">Aspartyl protease</keyword>
<keyword evidence="5 15" id="KW-0732">Signal</keyword>
<evidence type="ECO:0000256" key="7">
    <source>
        <dbReference type="ARBA" id="ARBA00022801"/>
    </source>
</evidence>
<dbReference type="GO" id="GO:0005886">
    <property type="term" value="C:plasma membrane"/>
    <property type="evidence" value="ECO:0007669"/>
    <property type="project" value="UniProtKB-SubCell"/>
</dbReference>
<reference evidence="17 18" key="1">
    <citation type="submission" date="2019-03" db="EMBL/GenBank/DDBJ databases">
        <title>Draft genome sequence of Xylaria hypoxylon DSM 108379, a ubiquitous saprotrophic-parasitic fungi on hardwood.</title>
        <authorList>
            <person name="Buettner E."/>
            <person name="Leonhardt S."/>
            <person name="Gebauer A.M."/>
            <person name="Liers C."/>
            <person name="Hofrichter M."/>
            <person name="Kellner H."/>
        </authorList>
    </citation>
    <scope>NUCLEOTIDE SEQUENCE [LARGE SCALE GENOMIC DNA]</scope>
    <source>
        <strain evidence="17 18">DSM 108379</strain>
    </source>
</reference>
<evidence type="ECO:0000256" key="11">
    <source>
        <dbReference type="ARBA" id="ARBA00068059"/>
    </source>
</evidence>
<keyword evidence="7 13" id="KW-0378">Hydrolase</keyword>
<gene>
    <name evidence="17" type="ORF">E0Z10_g1002</name>
</gene>
<accession>A0A4Z0ZDP7</accession>
<comment type="similarity">
    <text evidence="2 13">Belongs to the peptidase A1 family.</text>
</comment>
<dbReference type="PROSITE" id="PS00141">
    <property type="entry name" value="ASP_PROTEASE"/>
    <property type="match status" value="1"/>
</dbReference>
<evidence type="ECO:0000256" key="9">
    <source>
        <dbReference type="ARBA" id="ARBA00023180"/>
    </source>
</evidence>
<feature type="chain" id="PRO_5021387961" description="Probable aspartic-type endopeptidase OPSB" evidence="15">
    <location>
        <begin position="22"/>
        <end position="480"/>
    </location>
</feature>
<dbReference type="InterPro" id="IPR021109">
    <property type="entry name" value="Peptidase_aspartic_dom_sf"/>
</dbReference>
<dbReference type="OrthoDB" id="771136at2759"/>
<dbReference type="STRING" id="37992.A0A4Z0ZDP7"/>
<dbReference type="PRINTS" id="PR00792">
    <property type="entry name" value="PEPSIN"/>
</dbReference>
<keyword evidence="14" id="KW-1133">Transmembrane helix</keyword>
<dbReference type="PANTHER" id="PTHR47966">
    <property type="entry name" value="BETA-SITE APP-CLEAVING ENZYME, ISOFORM A-RELATED"/>
    <property type="match status" value="1"/>
</dbReference>
<evidence type="ECO:0000256" key="8">
    <source>
        <dbReference type="ARBA" id="ARBA00023136"/>
    </source>
</evidence>
<feature type="signal peptide" evidence="15">
    <location>
        <begin position="1"/>
        <end position="21"/>
    </location>
</feature>
<evidence type="ECO:0000256" key="1">
    <source>
        <dbReference type="ARBA" id="ARBA00004236"/>
    </source>
</evidence>
<dbReference type="FunFam" id="2.40.70.10:FF:000068">
    <property type="entry name" value="Aspartic-type endopeptidase (OpsB)"/>
    <property type="match status" value="1"/>
</dbReference>
<dbReference type="CDD" id="cd05474">
    <property type="entry name" value="SAP_like"/>
    <property type="match status" value="1"/>
</dbReference>
<feature type="domain" description="Peptidase A1" evidence="16">
    <location>
        <begin position="72"/>
        <end position="400"/>
    </location>
</feature>
<dbReference type="InterPro" id="IPR033121">
    <property type="entry name" value="PEPTIDASE_A1"/>
</dbReference>
<dbReference type="PROSITE" id="PS51767">
    <property type="entry name" value="PEPTIDASE_A1"/>
    <property type="match status" value="1"/>
</dbReference>
<evidence type="ECO:0000256" key="14">
    <source>
        <dbReference type="SAM" id="Phobius"/>
    </source>
</evidence>
<feature type="transmembrane region" description="Helical" evidence="14">
    <location>
        <begin position="456"/>
        <end position="479"/>
    </location>
</feature>
<evidence type="ECO:0000256" key="12">
    <source>
        <dbReference type="PIRSR" id="PIRSR601461-1"/>
    </source>
</evidence>
<dbReference type="Pfam" id="PF00026">
    <property type="entry name" value="Asp"/>
    <property type="match status" value="1"/>
</dbReference>
<dbReference type="FunFam" id="2.40.70.10:FF:000011">
    <property type="entry name" value="Aspartic protease"/>
    <property type="match status" value="1"/>
</dbReference>
<dbReference type="AlphaFoldDB" id="A0A4Z0ZDP7"/>
<dbReference type="EMBL" id="SKBN01000010">
    <property type="protein sequence ID" value="TGJ87756.1"/>
    <property type="molecule type" value="Genomic_DNA"/>
</dbReference>
<evidence type="ECO:0000256" key="3">
    <source>
        <dbReference type="ARBA" id="ARBA00022475"/>
    </source>
</evidence>
<keyword evidence="3" id="KW-1003">Cell membrane</keyword>
<keyword evidence="9" id="KW-0325">Glycoprotein</keyword>
<comment type="subcellular location">
    <subcellularLocation>
        <location evidence="1">Cell membrane</location>
    </subcellularLocation>
</comment>